<dbReference type="Pfam" id="PF09697">
    <property type="entry name" value="Porph_ging"/>
    <property type="match status" value="1"/>
</dbReference>
<sequence>MRTLIFILALIVFQSKSNAQQISGEAHYQTKQKGKIEISGTGMTEARKKEITKQFKKSLHKEFTLTFTSQASLWKQDESMNVNLSSGNNMAVSLGGDKMLYKNTATRSYIRQDDFMGKLFSIRDSLPEFNWRLEDETKKIGNYTCYKATYIKETEQPDFLKVHTDKDKEKGNKKEEQPSTVKKQVIVTAWYTPEIPVNNGPDSYWGLPGLILEIHDGGKTMICDRIVLKDEAVDLPVPDKGKVVDEEEMKKIRQDKYQEMQKMHKKSGNKKSSGISITITKG</sequence>
<name>A0A926JRN7_9FLAO</name>
<gene>
    <name evidence="3" type="ORF">IBL28_09135</name>
</gene>
<proteinExistence type="predicted"/>
<dbReference type="AlphaFoldDB" id="A0A926JRN7"/>
<feature type="signal peptide" evidence="2">
    <location>
        <begin position="1"/>
        <end position="19"/>
    </location>
</feature>
<evidence type="ECO:0000313" key="4">
    <source>
        <dbReference type="Proteomes" id="UP000653730"/>
    </source>
</evidence>
<feature type="compositionally biased region" description="Low complexity" evidence="1">
    <location>
        <begin position="270"/>
        <end position="282"/>
    </location>
</feature>
<keyword evidence="4" id="KW-1185">Reference proteome</keyword>
<comment type="caution">
    <text evidence="3">The sequence shown here is derived from an EMBL/GenBank/DDBJ whole genome shotgun (WGS) entry which is preliminary data.</text>
</comment>
<dbReference type="EMBL" id="JACVDC010000021">
    <property type="protein sequence ID" value="MBC9796129.1"/>
    <property type="molecule type" value="Genomic_DNA"/>
</dbReference>
<dbReference type="InterPro" id="IPR005901">
    <property type="entry name" value="GLPGLI"/>
</dbReference>
<organism evidence="3 4">
    <name type="scientific">Sinomicrobium weinanense</name>
    <dbReference type="NCBI Taxonomy" id="2842200"/>
    <lineage>
        <taxon>Bacteria</taxon>
        <taxon>Pseudomonadati</taxon>
        <taxon>Bacteroidota</taxon>
        <taxon>Flavobacteriia</taxon>
        <taxon>Flavobacteriales</taxon>
        <taxon>Flavobacteriaceae</taxon>
        <taxon>Sinomicrobium</taxon>
    </lineage>
</organism>
<dbReference type="RefSeq" id="WP_187965279.1">
    <property type="nucleotide sequence ID" value="NZ_JACVDC010000021.1"/>
</dbReference>
<accession>A0A926JRN7</accession>
<dbReference type="Proteomes" id="UP000653730">
    <property type="component" value="Unassembled WGS sequence"/>
</dbReference>
<keyword evidence="2" id="KW-0732">Signal</keyword>
<protein>
    <submittedName>
        <fullName evidence="3">GLPGLI family protein</fullName>
    </submittedName>
</protein>
<evidence type="ECO:0000256" key="1">
    <source>
        <dbReference type="SAM" id="MobiDB-lite"/>
    </source>
</evidence>
<feature type="region of interest" description="Disordered" evidence="1">
    <location>
        <begin position="257"/>
        <end position="282"/>
    </location>
</feature>
<dbReference type="NCBIfam" id="TIGR01200">
    <property type="entry name" value="GLPGLI"/>
    <property type="match status" value="1"/>
</dbReference>
<evidence type="ECO:0000256" key="2">
    <source>
        <dbReference type="SAM" id="SignalP"/>
    </source>
</evidence>
<reference evidence="3 4" key="1">
    <citation type="submission" date="2020-09" db="EMBL/GenBank/DDBJ databases">
        <title>Sinomicrobium weinanense sp. nov., a halophilic bacteria isolated from saline-alkali soil.</title>
        <authorList>
            <person name="Wu P."/>
            <person name="Ren H."/>
            <person name="Mei Y."/>
            <person name="Liang Y."/>
            <person name="Chen Z."/>
        </authorList>
    </citation>
    <scope>NUCLEOTIDE SEQUENCE [LARGE SCALE GENOMIC DNA]</scope>
    <source>
        <strain evidence="3 4">FJxs</strain>
    </source>
</reference>
<feature type="chain" id="PRO_5037243521" evidence="2">
    <location>
        <begin position="20"/>
        <end position="282"/>
    </location>
</feature>
<evidence type="ECO:0000313" key="3">
    <source>
        <dbReference type="EMBL" id="MBC9796129.1"/>
    </source>
</evidence>